<keyword evidence="2" id="KW-1185">Reference proteome</keyword>
<reference evidence="1 2" key="1">
    <citation type="submission" date="2018-10" db="EMBL/GenBank/DDBJ databases">
        <title>Co-occurring genomic capacity for anaerobic methane metabolism and dissimilatory sulfite reduction discovered in the Korarchaeota.</title>
        <authorList>
            <person name="Mckay L.J."/>
            <person name="Dlakic M."/>
            <person name="Fields M.W."/>
            <person name="Delmont T.O."/>
            <person name="Eren A.M."/>
            <person name="Jay Z.J."/>
            <person name="Klingelsmith K.B."/>
            <person name="Rusch D.B."/>
            <person name="Inskeep W.P."/>
        </authorList>
    </citation>
    <scope>NUCLEOTIDE SEQUENCE [LARGE SCALE GENOMIC DNA]</scope>
    <source>
        <strain evidence="1 2">MDKW</strain>
    </source>
</reference>
<protein>
    <submittedName>
        <fullName evidence="1">Uncharacterized protein</fullName>
    </submittedName>
</protein>
<name>A0A429GF53_9CREN</name>
<dbReference type="RefSeq" id="WP_125672565.1">
    <property type="nucleotide sequence ID" value="NZ_RCOS01000156.1"/>
</dbReference>
<accession>A0A429GF53</accession>
<dbReference type="OrthoDB" id="372233at2157"/>
<evidence type="ECO:0000313" key="1">
    <source>
        <dbReference type="EMBL" id="RSN72395.1"/>
    </source>
</evidence>
<gene>
    <name evidence="1" type="ORF">D6D85_13995</name>
</gene>
<organism evidence="1 2">
    <name type="scientific">Candidatus Methanodesulfokora washburnensis</name>
    <dbReference type="NCBI Taxonomy" id="2478471"/>
    <lineage>
        <taxon>Archaea</taxon>
        <taxon>Thermoproteota</taxon>
        <taxon>Candidatus Korarchaeia</taxon>
        <taxon>Candidatus Korarchaeia incertae sedis</taxon>
        <taxon>Candidatus Methanodesulfokora</taxon>
    </lineage>
</organism>
<dbReference type="EMBL" id="RCOS01000156">
    <property type="protein sequence ID" value="RSN72395.1"/>
    <property type="molecule type" value="Genomic_DNA"/>
</dbReference>
<dbReference type="Proteomes" id="UP000277582">
    <property type="component" value="Unassembled WGS sequence"/>
</dbReference>
<proteinExistence type="predicted"/>
<sequence>MRKIWAIPVILLLLPMVVAASQQDDLSILFNSWLEGKPKALIKLNVEIPKVEGAEKCFLAVHRFPTPYNPTKDPKHTEIVYRGVVPCGSTITVKNFINMIQAGAKVEKGEIKAVYDSPEYAVVVITSNGYSFSRILQTSVEKPITDLNIKAELKKPEATLGKVLPSSKDLLGAAESSCSITVGPDGTGYCAAKTKLTYLNSIPGLSVSFRLVDTSPPSAMYLEGWGAACATDSDPSKPCPAGFWGSQGKKLTYSTTGESTASISGGQRAIVWGSVLYKYEHWVYEDYPVYYVYDFLYPQEIAGLLPLQMDGYYQEPSPLPGYARGPFVGSRSINFWPVYDSDNKLPLSTSISVGISVPSGPYSLSLSISVSPYEAGSVQYDTPRVDVNDISGKDYGWYWWWYKDNDAMTYEVQFGG</sequence>
<comment type="caution">
    <text evidence="1">The sequence shown here is derived from an EMBL/GenBank/DDBJ whole genome shotgun (WGS) entry which is preliminary data.</text>
</comment>
<evidence type="ECO:0000313" key="2">
    <source>
        <dbReference type="Proteomes" id="UP000277582"/>
    </source>
</evidence>
<dbReference type="AlphaFoldDB" id="A0A429GF53"/>